<keyword evidence="4" id="KW-1003">Cell membrane</keyword>
<reference evidence="11" key="1">
    <citation type="submission" date="2016-12" db="EMBL/GenBank/DDBJ databases">
        <authorList>
            <person name="Moulin L."/>
        </authorList>
    </citation>
    <scope>NUCLEOTIDE SEQUENCE [LARGE SCALE GENOMIC DNA]</scope>
    <source>
        <strain evidence="11">STM 7183</strain>
    </source>
</reference>
<dbReference type="GO" id="GO:0043190">
    <property type="term" value="C:ATP-binding cassette (ABC) transporter complex"/>
    <property type="evidence" value="ECO:0007669"/>
    <property type="project" value="InterPro"/>
</dbReference>
<dbReference type="AlphaFoldDB" id="A0A1N7SUG4"/>
<dbReference type="SUPFAM" id="SSF161098">
    <property type="entry name" value="MetI-like"/>
    <property type="match status" value="1"/>
</dbReference>
<dbReference type="GO" id="GO:0022857">
    <property type="term" value="F:transmembrane transporter activity"/>
    <property type="evidence" value="ECO:0007669"/>
    <property type="project" value="InterPro"/>
</dbReference>
<dbReference type="InterPro" id="IPR051613">
    <property type="entry name" value="ABC_transp_permease_HisMQ"/>
</dbReference>
<feature type="transmembrane region" description="Helical" evidence="9">
    <location>
        <begin position="60"/>
        <end position="78"/>
    </location>
</feature>
<dbReference type="PANTHER" id="PTHR30133:SF2">
    <property type="entry name" value="ARGININE ABC TRANSPORTER PERMEASE PROTEIN ARTQ"/>
    <property type="match status" value="1"/>
</dbReference>
<evidence type="ECO:0000256" key="4">
    <source>
        <dbReference type="ARBA" id="ARBA00022475"/>
    </source>
</evidence>
<feature type="transmembrane region" description="Helical" evidence="9">
    <location>
        <begin position="188"/>
        <end position="209"/>
    </location>
</feature>
<evidence type="ECO:0000256" key="5">
    <source>
        <dbReference type="ARBA" id="ARBA00022519"/>
    </source>
</evidence>
<dbReference type="OrthoDB" id="7026155at2"/>
<evidence type="ECO:0000256" key="1">
    <source>
        <dbReference type="ARBA" id="ARBA00004429"/>
    </source>
</evidence>
<organism evidence="11 12">
    <name type="scientific">Paraburkholderia piptadeniae</name>
    <dbReference type="NCBI Taxonomy" id="1701573"/>
    <lineage>
        <taxon>Bacteria</taxon>
        <taxon>Pseudomonadati</taxon>
        <taxon>Pseudomonadota</taxon>
        <taxon>Betaproteobacteria</taxon>
        <taxon>Burkholderiales</taxon>
        <taxon>Burkholderiaceae</taxon>
        <taxon>Paraburkholderia</taxon>
    </lineage>
</organism>
<sequence>MNPLLLYGAQLAQGALVTLKLAVCVLVLGLSSGLVLAWLKGSRHRFVRVPVDIATSIIRGIPEFLIILVIYFGLSMLADNFGGALEITPFMGGVIALAIVVAVFSSEIYRGAFAAVPKGQLEAADAYGVSKIATFMLIRLPQAWRICLPSINNMWQSVIKDTSLVSVIGLEDMLKKADIAAQYTRQPMLFYCAAAVIYFLMLTLSVPLFRHLEMRASRGYTRG</sequence>
<gene>
    <name evidence="11" type="primary">artQ</name>
    <name evidence="11" type="ORF">BN2476_960109</name>
</gene>
<dbReference type="PANTHER" id="PTHR30133">
    <property type="entry name" value="CATIONIC AMINO ACID TRANSPORTER, MEMBRANE COMPONENT"/>
    <property type="match status" value="1"/>
</dbReference>
<dbReference type="InterPro" id="IPR010065">
    <property type="entry name" value="AA_ABC_transptr_permease_3TM"/>
</dbReference>
<dbReference type="Proteomes" id="UP000195569">
    <property type="component" value="Unassembled WGS sequence"/>
</dbReference>
<keyword evidence="6 9" id="KW-0812">Transmembrane</keyword>
<dbReference type="RefSeq" id="WP_087739536.1">
    <property type="nucleotide sequence ID" value="NZ_CYGY02000096.1"/>
</dbReference>
<evidence type="ECO:0000256" key="3">
    <source>
        <dbReference type="ARBA" id="ARBA00022448"/>
    </source>
</evidence>
<comment type="caution">
    <text evidence="11">The sequence shown here is derived from an EMBL/GenBank/DDBJ whole genome shotgun (WGS) entry which is preliminary data.</text>
</comment>
<comment type="subcellular location">
    <subcellularLocation>
        <location evidence="1">Cell inner membrane</location>
        <topology evidence="1">Multi-pass membrane protein</topology>
    </subcellularLocation>
    <subcellularLocation>
        <location evidence="9">Cell membrane</location>
        <topology evidence="9">Multi-pass membrane protein</topology>
    </subcellularLocation>
</comment>
<keyword evidence="12" id="KW-1185">Reference proteome</keyword>
<comment type="similarity">
    <text evidence="2">Belongs to the binding-protein-dependent transport system permease family. HisMQ subfamily.</text>
</comment>
<evidence type="ECO:0000256" key="6">
    <source>
        <dbReference type="ARBA" id="ARBA00022692"/>
    </source>
</evidence>
<keyword evidence="5" id="KW-0997">Cell inner membrane</keyword>
<evidence type="ECO:0000259" key="10">
    <source>
        <dbReference type="PROSITE" id="PS50928"/>
    </source>
</evidence>
<dbReference type="NCBIfam" id="TIGR01726">
    <property type="entry name" value="HEQRo_perm_3TM"/>
    <property type="match status" value="1"/>
</dbReference>
<evidence type="ECO:0000313" key="11">
    <source>
        <dbReference type="EMBL" id="SIT50958.1"/>
    </source>
</evidence>
<feature type="transmembrane region" description="Helical" evidence="9">
    <location>
        <begin position="12"/>
        <end position="39"/>
    </location>
</feature>
<dbReference type="Pfam" id="PF00528">
    <property type="entry name" value="BPD_transp_1"/>
    <property type="match status" value="1"/>
</dbReference>
<feature type="transmembrane region" description="Helical" evidence="9">
    <location>
        <begin position="90"/>
        <end position="109"/>
    </location>
</feature>
<dbReference type="Gene3D" id="1.10.3720.10">
    <property type="entry name" value="MetI-like"/>
    <property type="match status" value="1"/>
</dbReference>
<keyword evidence="3 9" id="KW-0813">Transport</keyword>
<dbReference type="PROSITE" id="PS50928">
    <property type="entry name" value="ABC_TM1"/>
    <property type="match status" value="1"/>
</dbReference>
<dbReference type="InterPro" id="IPR000515">
    <property type="entry name" value="MetI-like"/>
</dbReference>
<keyword evidence="7 9" id="KW-1133">Transmembrane helix</keyword>
<evidence type="ECO:0000313" key="12">
    <source>
        <dbReference type="Proteomes" id="UP000195569"/>
    </source>
</evidence>
<dbReference type="EMBL" id="CYGY02000096">
    <property type="protein sequence ID" value="SIT50958.1"/>
    <property type="molecule type" value="Genomic_DNA"/>
</dbReference>
<evidence type="ECO:0000256" key="8">
    <source>
        <dbReference type="ARBA" id="ARBA00023136"/>
    </source>
</evidence>
<evidence type="ECO:0000256" key="9">
    <source>
        <dbReference type="RuleBase" id="RU363032"/>
    </source>
</evidence>
<protein>
    <submittedName>
        <fullName evidence="11">Arginine ABC transporter permease protein ArtQ</fullName>
    </submittedName>
</protein>
<dbReference type="InterPro" id="IPR035906">
    <property type="entry name" value="MetI-like_sf"/>
</dbReference>
<name>A0A1N7SUG4_9BURK</name>
<dbReference type="CDD" id="cd06261">
    <property type="entry name" value="TM_PBP2"/>
    <property type="match status" value="1"/>
</dbReference>
<feature type="domain" description="ABC transmembrane type-1" evidence="10">
    <location>
        <begin position="15"/>
        <end position="210"/>
    </location>
</feature>
<accession>A0A1N7SUG4</accession>
<evidence type="ECO:0000256" key="7">
    <source>
        <dbReference type="ARBA" id="ARBA00022989"/>
    </source>
</evidence>
<proteinExistence type="inferred from homology"/>
<keyword evidence="8 9" id="KW-0472">Membrane</keyword>
<evidence type="ECO:0000256" key="2">
    <source>
        <dbReference type="ARBA" id="ARBA00010072"/>
    </source>
</evidence>